<name>A0A8S2X1J2_9BILA</name>
<evidence type="ECO:0000313" key="3">
    <source>
        <dbReference type="Proteomes" id="UP000681720"/>
    </source>
</evidence>
<proteinExistence type="predicted"/>
<comment type="caution">
    <text evidence="2">The sequence shown here is derived from an EMBL/GenBank/DDBJ whole genome shotgun (WGS) entry which is preliminary data.</text>
</comment>
<evidence type="ECO:0000313" key="1">
    <source>
        <dbReference type="EMBL" id="CAF4344933.1"/>
    </source>
</evidence>
<protein>
    <submittedName>
        <fullName evidence="2">Uncharacterized protein</fullName>
    </submittedName>
</protein>
<dbReference type="Proteomes" id="UP000681967">
    <property type="component" value="Unassembled WGS sequence"/>
</dbReference>
<dbReference type="EMBL" id="CAJOBH010044106">
    <property type="protein sequence ID" value="CAF4344933.1"/>
    <property type="molecule type" value="Genomic_DNA"/>
</dbReference>
<accession>A0A8S2X1J2</accession>
<organism evidence="2 3">
    <name type="scientific">Rotaria magnacalcarata</name>
    <dbReference type="NCBI Taxonomy" id="392030"/>
    <lineage>
        <taxon>Eukaryota</taxon>
        <taxon>Metazoa</taxon>
        <taxon>Spiralia</taxon>
        <taxon>Gnathifera</taxon>
        <taxon>Rotifera</taxon>
        <taxon>Eurotatoria</taxon>
        <taxon>Bdelloidea</taxon>
        <taxon>Philodinida</taxon>
        <taxon>Philodinidae</taxon>
        <taxon>Rotaria</taxon>
    </lineage>
</organism>
<dbReference type="Proteomes" id="UP000681720">
    <property type="component" value="Unassembled WGS sequence"/>
</dbReference>
<sequence>IPLSDDRHTSLTHAAHVKSFENALLFAKTGNFNLDNLSENFLDLKRTFNHMLELNKNDISQVALATSITKTALLMILRSIESIVEV</sequence>
<evidence type="ECO:0000313" key="2">
    <source>
        <dbReference type="EMBL" id="CAF4473238.1"/>
    </source>
</evidence>
<feature type="non-terminal residue" evidence="2">
    <location>
        <position position="86"/>
    </location>
</feature>
<gene>
    <name evidence="1" type="ORF">BYL167_LOCUS29255</name>
    <name evidence="2" type="ORF">GIL414_LOCUS33447</name>
</gene>
<reference evidence="2" key="1">
    <citation type="submission" date="2021-02" db="EMBL/GenBank/DDBJ databases">
        <authorList>
            <person name="Nowell W R."/>
        </authorList>
    </citation>
    <scope>NUCLEOTIDE SEQUENCE</scope>
</reference>
<dbReference type="EMBL" id="CAJOBJ010074136">
    <property type="protein sequence ID" value="CAF4473238.1"/>
    <property type="molecule type" value="Genomic_DNA"/>
</dbReference>
<dbReference type="AlphaFoldDB" id="A0A8S2X1J2"/>
<feature type="non-terminal residue" evidence="2">
    <location>
        <position position="1"/>
    </location>
</feature>